<dbReference type="RefSeq" id="WP_306065301.1">
    <property type="nucleotide sequence ID" value="NZ_JAROCA020000001.1"/>
</dbReference>
<sequence length="54" mass="6104">MNKRLGKGKAVFWQQGEGHETFSKHKMTAIVIEGKELDPAAWMPQAEMEEEIGC</sequence>
<comment type="caution">
    <text evidence="1">The sequence shown here is derived from an EMBL/GenBank/DDBJ whole genome shotgun (WGS) entry which is preliminary data.</text>
</comment>
<evidence type="ECO:0000313" key="1">
    <source>
        <dbReference type="EMBL" id="MDY0405380.1"/>
    </source>
</evidence>
<protein>
    <submittedName>
        <fullName evidence="1">Uncharacterized protein</fullName>
    </submittedName>
</protein>
<name>A0ABU5CGN5_9BACI</name>
<gene>
    <name evidence="1" type="ORF">P5G51_008190</name>
</gene>
<proteinExistence type="predicted"/>
<evidence type="ECO:0000313" key="2">
    <source>
        <dbReference type="Proteomes" id="UP001228376"/>
    </source>
</evidence>
<reference evidence="1 2" key="1">
    <citation type="submission" date="2023-10" db="EMBL/GenBank/DDBJ databases">
        <title>179-bfca-hs.</title>
        <authorList>
            <person name="Miliotis G."/>
            <person name="Sengupta P."/>
            <person name="Hameed A."/>
            <person name="Chuvochina M."/>
            <person name="Mcdonagh F."/>
            <person name="Simpson A.C."/>
            <person name="Singh N.K."/>
            <person name="Rekha P.D."/>
            <person name="Raman K."/>
            <person name="Hugenholtz P."/>
            <person name="Venkateswaran K."/>
        </authorList>
    </citation>
    <scope>NUCLEOTIDE SEQUENCE [LARGE SCALE GENOMIC DNA]</scope>
    <source>
        <strain evidence="1 2">179-BFC-A-HS</strain>
    </source>
</reference>
<accession>A0ABU5CGN5</accession>
<keyword evidence="2" id="KW-1185">Reference proteome</keyword>
<dbReference type="EMBL" id="JAROCA020000001">
    <property type="protein sequence ID" value="MDY0405380.1"/>
    <property type="molecule type" value="Genomic_DNA"/>
</dbReference>
<dbReference type="Proteomes" id="UP001228376">
    <property type="component" value="Unassembled WGS sequence"/>
</dbReference>
<organism evidence="1 2">
    <name type="scientific">Tigheibacillus jepli</name>
    <dbReference type="NCBI Taxonomy" id="3035914"/>
    <lineage>
        <taxon>Bacteria</taxon>
        <taxon>Bacillati</taxon>
        <taxon>Bacillota</taxon>
        <taxon>Bacilli</taxon>
        <taxon>Bacillales</taxon>
        <taxon>Bacillaceae</taxon>
        <taxon>Tigheibacillus</taxon>
    </lineage>
</organism>